<dbReference type="SUPFAM" id="SSF48452">
    <property type="entry name" value="TPR-like"/>
    <property type="match status" value="1"/>
</dbReference>
<evidence type="ECO:0000256" key="8">
    <source>
        <dbReference type="ARBA" id="ARBA00022737"/>
    </source>
</evidence>
<keyword evidence="10" id="KW-0256">Endoplasmic reticulum</keyword>
<dbReference type="EMBL" id="CAJNNV010029194">
    <property type="protein sequence ID" value="CAE8627465.1"/>
    <property type="molecule type" value="Genomic_DNA"/>
</dbReference>
<dbReference type="InterPro" id="IPR011990">
    <property type="entry name" value="TPR-like_helical_dom_sf"/>
</dbReference>
<keyword evidence="9 13" id="KW-0802">TPR repeat</keyword>
<keyword evidence="12 15" id="KW-0472">Membrane</keyword>
<keyword evidence="8" id="KW-0677">Repeat</keyword>
<dbReference type="SMART" id="SM00028">
    <property type="entry name" value="TPR"/>
    <property type="match status" value="4"/>
</dbReference>
<feature type="non-terminal residue" evidence="17">
    <location>
        <position position="1"/>
    </location>
</feature>
<evidence type="ECO:0000256" key="11">
    <source>
        <dbReference type="ARBA" id="ARBA00022989"/>
    </source>
</evidence>
<evidence type="ECO:0000256" key="10">
    <source>
        <dbReference type="ARBA" id="ARBA00022824"/>
    </source>
</evidence>
<comment type="pathway">
    <text evidence="3">Protein modification; protein glycosylation.</text>
</comment>
<evidence type="ECO:0000256" key="13">
    <source>
        <dbReference type="PROSITE-ProRule" id="PRU00339"/>
    </source>
</evidence>
<evidence type="ECO:0000259" key="16">
    <source>
        <dbReference type="Pfam" id="PF08409"/>
    </source>
</evidence>
<sequence length="731" mass="80600">VGHAKRSSSSSSTLLRSLSCWQPLESAATAPGSEVASSDSRSPGPSCSNGEKSFPAARLASSGCRAAGDAASDKTFEAAGSARAVSEEAAPAHSRLRLGRCGGLAAAAGVFLLSLVFTPCLSYSEWYIDELFAAVRNADARGETPLLELLQNDFWGNKLWNNWTHKSYRPLVVLSYACQYWFNQGEIKPQPLRAFNVALHSTNALLLFWWLRRLKASRRWAFLAAGLFAVHPVHTENVIYLVGRADAMATFCWLLALLSWPLDSSRNRGCISRVLRLCLAALLAVIAGLCKESGFCVLLQLAVSELLGFKPLRGALPLLSIFGLVFGARNWFTEGTAAGFSFVDTPVQYHEDIMVRFFTYLYFHSKYAQLMVFPWTLSWDYSHDALPVLAATWRDVRVLGILMTYLGVTAVASWGFSRRKRSVLLGLSNVLIPFVPASNAFFIVGTTIGERLLYPCNVGAAVVLASIGTCSAAGRKGGSSRLFACGLLLLGVFTYRCSLRVYQWSDREQLFGPDAVSYPQSTKTRHQYGTVLHKVGRFAEALIEFEASSEIFGGNGLTDYCMAQILLETGRADEARQKFEKIFKGHGLGFGAFNIYALYVDYGFTLMMLQRFEEAVHQLQLGLARNEDVPHGLNALGYSLISLRRPEEAQTAFERGLHYEPDNPYLRNNLGVTLMLAGNLDVGAEMVVRAAQMEPRVPAFTHNAILIRKLADTGSWPEEQLVLELFFNRAN</sequence>
<gene>
    <name evidence="17" type="ORF">PGLA1383_LOCUS44223</name>
</gene>
<keyword evidence="7 15" id="KW-0812">Transmembrane</keyword>
<protein>
    <recommendedName>
        <fullName evidence="5">dolichyl-phosphate-mannose--protein mannosyltransferase</fullName>
        <ecNumber evidence="5">2.4.1.109</ecNumber>
    </recommendedName>
</protein>
<feature type="domain" description="DUF1736" evidence="16">
    <location>
        <begin position="336"/>
        <end position="407"/>
    </location>
</feature>
<evidence type="ECO:0000256" key="7">
    <source>
        <dbReference type="ARBA" id="ARBA00022692"/>
    </source>
</evidence>
<evidence type="ECO:0000313" key="18">
    <source>
        <dbReference type="Proteomes" id="UP000654075"/>
    </source>
</evidence>
<dbReference type="GO" id="GO:0030968">
    <property type="term" value="P:endoplasmic reticulum unfolded protein response"/>
    <property type="evidence" value="ECO:0007669"/>
    <property type="project" value="TreeGrafter"/>
</dbReference>
<feature type="repeat" description="TPR" evidence="13">
    <location>
        <begin position="630"/>
        <end position="663"/>
    </location>
</feature>
<organism evidence="17 18">
    <name type="scientific">Polarella glacialis</name>
    <name type="common">Dinoflagellate</name>
    <dbReference type="NCBI Taxonomy" id="89957"/>
    <lineage>
        <taxon>Eukaryota</taxon>
        <taxon>Sar</taxon>
        <taxon>Alveolata</taxon>
        <taxon>Dinophyceae</taxon>
        <taxon>Suessiales</taxon>
        <taxon>Suessiaceae</taxon>
        <taxon>Polarella</taxon>
    </lineage>
</organism>
<comment type="similarity">
    <text evidence="4">Belongs to the TMTC family.</text>
</comment>
<reference evidence="17" key="1">
    <citation type="submission" date="2021-02" db="EMBL/GenBank/DDBJ databases">
        <authorList>
            <person name="Dougan E. K."/>
            <person name="Rhodes N."/>
            <person name="Thang M."/>
            <person name="Chan C."/>
        </authorList>
    </citation>
    <scope>NUCLEOTIDE SEQUENCE</scope>
</reference>
<feature type="compositionally biased region" description="Low complexity" evidence="14">
    <location>
        <begin position="37"/>
        <end position="48"/>
    </location>
</feature>
<evidence type="ECO:0000256" key="5">
    <source>
        <dbReference type="ARBA" id="ARBA00012839"/>
    </source>
</evidence>
<dbReference type="PANTHER" id="PTHR44227">
    <property type="match status" value="1"/>
</dbReference>
<evidence type="ECO:0000313" key="17">
    <source>
        <dbReference type="EMBL" id="CAE8627465.1"/>
    </source>
</evidence>
<evidence type="ECO:0000256" key="2">
    <source>
        <dbReference type="ARBA" id="ARBA00004240"/>
    </source>
</evidence>
<dbReference type="InterPro" id="IPR019734">
    <property type="entry name" value="TPR_rpt"/>
</dbReference>
<dbReference type="PROSITE" id="PS50005">
    <property type="entry name" value="TPR"/>
    <property type="match status" value="1"/>
</dbReference>
<feature type="transmembrane region" description="Helical" evidence="15">
    <location>
        <begin position="482"/>
        <end position="502"/>
    </location>
</feature>
<accession>A0A813GK70</accession>
<feature type="transmembrane region" description="Helical" evidence="15">
    <location>
        <begin position="314"/>
        <end position="332"/>
    </location>
</feature>
<keyword evidence="18" id="KW-1185">Reference proteome</keyword>
<keyword evidence="11 15" id="KW-1133">Transmembrane helix</keyword>
<evidence type="ECO:0000256" key="6">
    <source>
        <dbReference type="ARBA" id="ARBA00022679"/>
    </source>
</evidence>
<evidence type="ECO:0000256" key="14">
    <source>
        <dbReference type="SAM" id="MobiDB-lite"/>
    </source>
</evidence>
<dbReference type="UniPathway" id="UPA00378"/>
<dbReference type="GO" id="GO:0004169">
    <property type="term" value="F:dolichyl-phosphate-mannose-protein mannosyltransferase activity"/>
    <property type="evidence" value="ECO:0007669"/>
    <property type="project" value="UniProtKB-EC"/>
</dbReference>
<dbReference type="EC" id="2.4.1.109" evidence="5"/>
<dbReference type="Proteomes" id="UP000654075">
    <property type="component" value="Unassembled WGS sequence"/>
</dbReference>
<comment type="caution">
    <text evidence="17">The sequence shown here is derived from an EMBL/GenBank/DDBJ whole genome shotgun (WGS) entry which is preliminary data.</text>
</comment>
<dbReference type="OrthoDB" id="19588at2759"/>
<name>A0A813GK70_POLGL</name>
<dbReference type="GO" id="GO:0005783">
    <property type="term" value="C:endoplasmic reticulum"/>
    <property type="evidence" value="ECO:0007669"/>
    <property type="project" value="UniProtKB-SubCell"/>
</dbReference>
<dbReference type="InterPro" id="IPR013618">
    <property type="entry name" value="TMTC_DUF1736"/>
</dbReference>
<dbReference type="AlphaFoldDB" id="A0A813GK70"/>
<feature type="transmembrane region" description="Helical" evidence="15">
    <location>
        <begin position="423"/>
        <end position="446"/>
    </location>
</feature>
<dbReference type="GO" id="GO:0016020">
    <property type="term" value="C:membrane"/>
    <property type="evidence" value="ECO:0007669"/>
    <property type="project" value="UniProtKB-SubCell"/>
</dbReference>
<feature type="transmembrane region" description="Helical" evidence="15">
    <location>
        <begin position="353"/>
        <end position="376"/>
    </location>
</feature>
<feature type="transmembrane region" description="Helical" evidence="15">
    <location>
        <begin position="104"/>
        <end position="124"/>
    </location>
</feature>
<dbReference type="PANTHER" id="PTHR44227:SF3">
    <property type="entry name" value="PROTEIN O-MANNOSYL-TRANSFERASE TMTC4"/>
    <property type="match status" value="1"/>
</dbReference>
<dbReference type="Pfam" id="PF08409">
    <property type="entry name" value="TMTC_DUF1736"/>
    <property type="match status" value="1"/>
</dbReference>
<dbReference type="Gene3D" id="1.25.40.10">
    <property type="entry name" value="Tetratricopeptide repeat domain"/>
    <property type="match status" value="1"/>
</dbReference>
<evidence type="ECO:0000256" key="9">
    <source>
        <dbReference type="ARBA" id="ARBA00022803"/>
    </source>
</evidence>
<evidence type="ECO:0000256" key="1">
    <source>
        <dbReference type="ARBA" id="ARBA00004141"/>
    </source>
</evidence>
<evidence type="ECO:0000256" key="4">
    <source>
        <dbReference type="ARBA" id="ARBA00007882"/>
    </source>
</evidence>
<dbReference type="OMA" id="QYHEDIM"/>
<evidence type="ECO:0000256" key="12">
    <source>
        <dbReference type="ARBA" id="ARBA00023136"/>
    </source>
</evidence>
<feature type="region of interest" description="Disordered" evidence="14">
    <location>
        <begin position="30"/>
        <end position="53"/>
    </location>
</feature>
<comment type="subcellular location">
    <subcellularLocation>
        <location evidence="2">Endoplasmic reticulum</location>
    </subcellularLocation>
    <subcellularLocation>
        <location evidence="1">Membrane</location>
        <topology evidence="1">Multi-pass membrane protein</topology>
    </subcellularLocation>
</comment>
<evidence type="ECO:0000256" key="15">
    <source>
        <dbReference type="SAM" id="Phobius"/>
    </source>
</evidence>
<feature type="transmembrane region" description="Helical" evidence="15">
    <location>
        <begin position="396"/>
        <end position="416"/>
    </location>
</feature>
<evidence type="ECO:0000256" key="3">
    <source>
        <dbReference type="ARBA" id="ARBA00004922"/>
    </source>
</evidence>
<dbReference type="InterPro" id="IPR052346">
    <property type="entry name" value="O-mannosyl-transferase_TMTC"/>
</dbReference>
<feature type="transmembrane region" description="Helical" evidence="15">
    <location>
        <begin position="192"/>
        <end position="211"/>
    </location>
</feature>
<proteinExistence type="inferred from homology"/>
<feature type="transmembrane region" description="Helical" evidence="15">
    <location>
        <begin position="274"/>
        <end position="302"/>
    </location>
</feature>
<keyword evidence="6" id="KW-0808">Transferase</keyword>